<organism evidence="5 6">
    <name type="scientific">Thraustotheca clavata</name>
    <dbReference type="NCBI Taxonomy" id="74557"/>
    <lineage>
        <taxon>Eukaryota</taxon>
        <taxon>Sar</taxon>
        <taxon>Stramenopiles</taxon>
        <taxon>Oomycota</taxon>
        <taxon>Saprolegniomycetes</taxon>
        <taxon>Saprolegniales</taxon>
        <taxon>Achlyaceae</taxon>
        <taxon>Thraustotheca</taxon>
    </lineage>
</organism>
<evidence type="ECO:0000313" key="6">
    <source>
        <dbReference type="Proteomes" id="UP000243217"/>
    </source>
</evidence>
<evidence type="ECO:0000256" key="1">
    <source>
        <dbReference type="ARBA" id="ARBA00004496"/>
    </source>
</evidence>
<evidence type="ECO:0000313" key="5">
    <source>
        <dbReference type="EMBL" id="OQS05581.1"/>
    </source>
</evidence>
<dbReference type="GO" id="GO:0005737">
    <property type="term" value="C:cytoplasm"/>
    <property type="evidence" value="ECO:0007669"/>
    <property type="project" value="TreeGrafter"/>
</dbReference>
<protein>
    <recommendedName>
        <fullName evidence="7">F-BAR domain-containing protein</fullName>
    </recommendedName>
</protein>
<dbReference type="PANTHER" id="PTHR23065:SF7">
    <property type="entry name" value="NOSTRIN, ISOFORM H"/>
    <property type="match status" value="1"/>
</dbReference>
<evidence type="ECO:0000256" key="4">
    <source>
        <dbReference type="SAM" id="MobiDB-lite"/>
    </source>
</evidence>
<feature type="compositionally biased region" description="Basic and acidic residues" evidence="4">
    <location>
        <begin position="413"/>
        <end position="426"/>
    </location>
</feature>
<proteinExistence type="predicted"/>
<gene>
    <name evidence="5" type="ORF">THRCLA_02317</name>
</gene>
<dbReference type="InterPro" id="IPR027267">
    <property type="entry name" value="AH/BAR_dom_sf"/>
</dbReference>
<dbReference type="Proteomes" id="UP000243217">
    <property type="component" value="Unassembled WGS sequence"/>
</dbReference>
<evidence type="ECO:0000256" key="3">
    <source>
        <dbReference type="ARBA" id="ARBA00022553"/>
    </source>
</evidence>
<dbReference type="GO" id="GO:0005886">
    <property type="term" value="C:plasma membrane"/>
    <property type="evidence" value="ECO:0007669"/>
    <property type="project" value="TreeGrafter"/>
</dbReference>
<dbReference type="AlphaFoldDB" id="A0A1W0A5W9"/>
<evidence type="ECO:0008006" key="7">
    <source>
        <dbReference type="Google" id="ProtNLM"/>
    </source>
</evidence>
<name>A0A1W0A5W9_9STRA</name>
<dbReference type="SUPFAM" id="SSF103657">
    <property type="entry name" value="BAR/IMD domain-like"/>
    <property type="match status" value="1"/>
</dbReference>
<dbReference type="OrthoDB" id="2155291at2759"/>
<evidence type="ECO:0000256" key="2">
    <source>
        <dbReference type="ARBA" id="ARBA00022490"/>
    </source>
</evidence>
<accession>A0A1W0A5W9</accession>
<feature type="non-terminal residue" evidence="5">
    <location>
        <position position="1"/>
    </location>
</feature>
<dbReference type="EMBL" id="JNBS01000442">
    <property type="protein sequence ID" value="OQS05581.1"/>
    <property type="molecule type" value="Genomic_DNA"/>
</dbReference>
<keyword evidence="2" id="KW-0963">Cytoplasm</keyword>
<dbReference type="GO" id="GO:0043226">
    <property type="term" value="C:organelle"/>
    <property type="evidence" value="ECO:0007669"/>
    <property type="project" value="UniProtKB-ARBA"/>
</dbReference>
<sequence>TYQGLLTLLKGRIQLELYYAGEMARLADAFKVENEDESTMFGALGSLKKQYHHISSQHKMLAVNLDEDIYQPLENLLKSLIKKEQQITTCTSRIRKQTKALEDHYRKQHSKMDKCFKEATTMYVQALESGISPLVIQHHYNTYLAENSLPSSPSFVVDGGNNAQEDPSFFTDLLTPRRRHTPRSPSTTLDSVKLVSWLLPNEQQKKDNLMVTAIKATEAADIARNECRQAYVGFEEARIALFRSMQSVLNDYQQIAENRFSAVANCLRKHVVFESASLANTQYDWQMVAKSMEGVDFNADIRTFILRQYRPAVAHMTIKDLCKVDHLPLPPLSTRFGLYDVTLRRYTMDKTGNTQSILGWLVTRDQSIHTKENASSTVPVVPSSVVAKAIQQTLACAIASISMPNIKPEEIMDLKKEQEDEVDSVHSESTQSIE</sequence>
<keyword evidence="3" id="KW-0597">Phosphoprotein</keyword>
<comment type="subcellular location">
    <subcellularLocation>
        <location evidence="1">Cytoplasm</location>
    </subcellularLocation>
</comment>
<reference evidence="5 6" key="1">
    <citation type="journal article" date="2014" name="Genome Biol. Evol.">
        <title>The secreted proteins of Achlya hypogyna and Thraustotheca clavata identify the ancestral oomycete secretome and reveal gene acquisitions by horizontal gene transfer.</title>
        <authorList>
            <person name="Misner I."/>
            <person name="Blouin N."/>
            <person name="Leonard G."/>
            <person name="Richards T.A."/>
            <person name="Lane C.E."/>
        </authorList>
    </citation>
    <scope>NUCLEOTIDE SEQUENCE [LARGE SCALE GENOMIC DNA]</scope>
    <source>
        <strain evidence="5 6">ATCC 34112</strain>
    </source>
</reference>
<keyword evidence="6" id="KW-1185">Reference proteome</keyword>
<comment type="caution">
    <text evidence="5">The sequence shown here is derived from an EMBL/GenBank/DDBJ whole genome shotgun (WGS) entry which is preliminary data.</text>
</comment>
<dbReference type="PANTHER" id="PTHR23065">
    <property type="entry name" value="PROLINE-SERINE-THREONINE PHOSPHATASE INTERACTING PROTEIN 1"/>
    <property type="match status" value="1"/>
</dbReference>
<dbReference type="Gene3D" id="1.20.1270.60">
    <property type="entry name" value="Arfaptin homology (AH) domain/BAR domain"/>
    <property type="match status" value="2"/>
</dbReference>
<feature type="region of interest" description="Disordered" evidence="4">
    <location>
        <begin position="413"/>
        <end position="434"/>
    </location>
</feature>